<dbReference type="InterPro" id="IPR024562">
    <property type="entry name" value="YqhG"/>
</dbReference>
<organism evidence="2 3">
    <name type="scientific">Alicyclobacillus sendaiensis PA2</name>
    <dbReference type="NCBI Taxonomy" id="3029425"/>
    <lineage>
        <taxon>Bacteria</taxon>
        <taxon>Bacillati</taxon>
        <taxon>Bacillota</taxon>
        <taxon>Bacilli</taxon>
        <taxon>Bacillales</taxon>
        <taxon>Alicyclobacillaceae</taxon>
        <taxon>Alicyclobacillus</taxon>
    </lineage>
</organism>
<reference evidence="2 3" key="1">
    <citation type="submission" date="2023-04" db="EMBL/GenBank/DDBJ databases">
        <title>A. sendaiensis sub sp. chiapanensis a novel subspecie with specific adaptation in bacterial cell wall isolated from an active volcano.</title>
        <authorList>
            <person name="Alvarez Gutierrez P.E."/>
            <person name="Ortiz Cortes L.Y."/>
        </authorList>
    </citation>
    <scope>NUCLEOTIDE SEQUENCE [LARGE SCALE GENOMIC DNA]</scope>
    <source>
        <strain evidence="2 3">PA2</strain>
    </source>
</reference>
<sequence>MSPETQAPLRTPEQRLSFCDRYFTSVGARTLLARPMYREYELPADVDKELIERPFYWMWVEATHQSVEPTVLRLAFDAESHAREEARLNAEQPAAPFSWSVKRRVELVDFGSPLFDRILLSAAQRGRIACVREGDAEREIVPWMMVNGVFAYTADLNREEWFSYAVCLDNLQIVDRFYERIQHRDFSGVPAPDLLRQSRHTVHEAWRHLQRALADHAAAQDDAWAQEAMARLKGDLAQLSAYYESLLDELTDEERSLALQERDRKQAALIEKSAPRIECRVHQVALVGLCVQRAGPSRL</sequence>
<comment type="caution">
    <text evidence="2">The sequence shown here is derived from an EMBL/GenBank/DDBJ whole genome shotgun (WGS) entry which is preliminary data.</text>
</comment>
<keyword evidence="1" id="KW-0175">Coiled coil</keyword>
<name>A0ABT6XXS0_ALISE</name>
<protein>
    <submittedName>
        <fullName evidence="2">YqhG family protein</fullName>
    </submittedName>
</protein>
<dbReference type="RefSeq" id="WP_283203420.1">
    <property type="nucleotide sequence ID" value="NZ_JASGCB010000008.1"/>
</dbReference>
<proteinExistence type="predicted"/>
<evidence type="ECO:0000313" key="3">
    <source>
        <dbReference type="Proteomes" id="UP001529245"/>
    </source>
</evidence>
<evidence type="ECO:0000313" key="2">
    <source>
        <dbReference type="EMBL" id="MDI9259886.1"/>
    </source>
</evidence>
<gene>
    <name evidence="2" type="ORF">QID03_06760</name>
</gene>
<evidence type="ECO:0000256" key="1">
    <source>
        <dbReference type="SAM" id="Coils"/>
    </source>
</evidence>
<dbReference type="Pfam" id="PF11079">
    <property type="entry name" value="YqhG"/>
    <property type="match status" value="2"/>
</dbReference>
<dbReference type="Proteomes" id="UP001529245">
    <property type="component" value="Unassembled WGS sequence"/>
</dbReference>
<feature type="coiled-coil region" evidence="1">
    <location>
        <begin position="229"/>
        <end position="263"/>
    </location>
</feature>
<accession>A0ABT6XXS0</accession>
<dbReference type="EMBL" id="JASGCB010000008">
    <property type="protein sequence ID" value="MDI9259886.1"/>
    <property type="molecule type" value="Genomic_DNA"/>
</dbReference>
<keyword evidence="3" id="KW-1185">Reference proteome</keyword>